<protein>
    <submittedName>
        <fullName evidence="7">Cytochrome C554</fullName>
    </submittedName>
</protein>
<dbReference type="Gene3D" id="1.10.1130.10">
    <property type="entry name" value="Flavocytochrome C3, Chain A"/>
    <property type="match status" value="1"/>
</dbReference>
<dbReference type="GO" id="GO:0009055">
    <property type="term" value="F:electron transfer activity"/>
    <property type="evidence" value="ECO:0007669"/>
    <property type="project" value="InterPro"/>
</dbReference>
<dbReference type="InterPro" id="IPR009056">
    <property type="entry name" value="Cyt_c-like_dom"/>
</dbReference>
<dbReference type="PROSITE" id="PS51007">
    <property type="entry name" value="CYTC"/>
    <property type="match status" value="1"/>
</dbReference>
<organism evidence="7 8">
    <name type="scientific">Denitromonas halophila</name>
    <dbReference type="NCBI Taxonomy" id="1629404"/>
    <lineage>
        <taxon>Bacteria</taxon>
        <taxon>Pseudomonadati</taxon>
        <taxon>Pseudomonadota</taxon>
        <taxon>Betaproteobacteria</taxon>
        <taxon>Rhodocyclales</taxon>
        <taxon>Zoogloeaceae</taxon>
        <taxon>Denitromonas</taxon>
    </lineage>
</organism>
<comment type="caution">
    <text evidence="7">The sequence shown here is derived from an EMBL/GenBank/DDBJ whole genome shotgun (WGS) entry which is preliminary data.</text>
</comment>
<dbReference type="SUPFAM" id="SSF48695">
    <property type="entry name" value="Multiheme cytochromes"/>
    <property type="match status" value="1"/>
</dbReference>
<reference evidence="7 8" key="1">
    <citation type="submission" date="2019-07" db="EMBL/GenBank/DDBJ databases">
        <title>The pathways for chlorine oxyanion respiration interact through the shared metabolite chlorate.</title>
        <authorList>
            <person name="Barnum T.P."/>
            <person name="Cheng Y."/>
            <person name="Hill K.A."/>
            <person name="Lucas L.N."/>
            <person name="Carlson H.K."/>
            <person name="Coates J.D."/>
        </authorList>
    </citation>
    <scope>NUCLEOTIDE SEQUENCE [LARGE SCALE GENOMIC DNA]</scope>
    <source>
        <strain evidence="7 8">SFB-3</strain>
    </source>
</reference>
<sequence>MRKSIVLISLLFAVMAPVTALAQQAEYIGFSACGKCHYDQRESWSTTAHAKAFDSLRSGTKKEAKTKAKLDPDKDYTQDENCVSCHVTGYGEPGGFVPGASPDDMKKVVGVTCESCHGAGGNYRELHAEGEDRLKTTFETSERKPLADAGQVFDMEQSCARCHLNYEGGTEHEAKPPYTPFHPSVDAKYQFDYQKSVMTTGSKNPVHTHFKLRGVFTGDPIPDVRAELQEDAPEPE</sequence>
<evidence type="ECO:0000256" key="5">
    <source>
        <dbReference type="SAM" id="SignalP"/>
    </source>
</evidence>
<name>A0A557QSL1_9RHOO</name>
<dbReference type="Proteomes" id="UP000319502">
    <property type="component" value="Unassembled WGS sequence"/>
</dbReference>
<dbReference type="AlphaFoldDB" id="A0A557QSL1"/>
<dbReference type="InterPro" id="IPR051829">
    <property type="entry name" value="Multiheme_Cytochr_ET"/>
</dbReference>
<gene>
    <name evidence="7" type="ORF">FHP91_11865</name>
</gene>
<proteinExistence type="predicted"/>
<feature type="signal peptide" evidence="5">
    <location>
        <begin position="1"/>
        <end position="22"/>
    </location>
</feature>
<keyword evidence="4" id="KW-0349">Heme</keyword>
<feature type="domain" description="Cytochrome c" evidence="6">
    <location>
        <begin position="144"/>
        <end position="232"/>
    </location>
</feature>
<dbReference type="Pfam" id="PF13435">
    <property type="entry name" value="Cytochrome_C554"/>
    <property type="match status" value="1"/>
</dbReference>
<dbReference type="EMBL" id="VMNK01000010">
    <property type="protein sequence ID" value="TVO55903.1"/>
    <property type="molecule type" value="Genomic_DNA"/>
</dbReference>
<keyword evidence="8" id="KW-1185">Reference proteome</keyword>
<evidence type="ECO:0000256" key="1">
    <source>
        <dbReference type="ARBA" id="ARBA00022723"/>
    </source>
</evidence>
<dbReference type="InterPro" id="IPR036280">
    <property type="entry name" value="Multihaem_cyt_sf"/>
</dbReference>
<dbReference type="GO" id="GO:0020037">
    <property type="term" value="F:heme binding"/>
    <property type="evidence" value="ECO:0007669"/>
    <property type="project" value="InterPro"/>
</dbReference>
<dbReference type="RefSeq" id="WP_144309813.1">
    <property type="nucleotide sequence ID" value="NZ_VMNK01000010.1"/>
</dbReference>
<evidence type="ECO:0000313" key="8">
    <source>
        <dbReference type="Proteomes" id="UP000319502"/>
    </source>
</evidence>
<evidence type="ECO:0000259" key="6">
    <source>
        <dbReference type="PROSITE" id="PS51007"/>
    </source>
</evidence>
<evidence type="ECO:0000313" key="7">
    <source>
        <dbReference type="EMBL" id="TVO55903.1"/>
    </source>
</evidence>
<accession>A0A557QSL1</accession>
<keyword evidence="3 4" id="KW-0408">Iron</keyword>
<feature type="chain" id="PRO_5021843793" evidence="5">
    <location>
        <begin position="23"/>
        <end position="236"/>
    </location>
</feature>
<evidence type="ECO:0000256" key="2">
    <source>
        <dbReference type="ARBA" id="ARBA00022729"/>
    </source>
</evidence>
<dbReference type="PANTHER" id="PTHR35038">
    <property type="entry name" value="DISSIMILATORY SULFITE REDUCTASE SIRA"/>
    <property type="match status" value="1"/>
</dbReference>
<dbReference type="InterPro" id="IPR023155">
    <property type="entry name" value="Cyt_c-552/4"/>
</dbReference>
<dbReference type="GO" id="GO:0046872">
    <property type="term" value="F:metal ion binding"/>
    <property type="evidence" value="ECO:0007669"/>
    <property type="project" value="UniProtKB-KW"/>
</dbReference>
<keyword evidence="1 4" id="KW-0479">Metal-binding</keyword>
<keyword evidence="2 5" id="KW-0732">Signal</keyword>
<evidence type="ECO:0000256" key="3">
    <source>
        <dbReference type="ARBA" id="ARBA00023004"/>
    </source>
</evidence>
<evidence type="ECO:0000256" key="4">
    <source>
        <dbReference type="PROSITE-ProRule" id="PRU00433"/>
    </source>
</evidence>
<dbReference type="OrthoDB" id="9814800at2"/>